<feature type="domain" description="PRC-barrel" evidence="1">
    <location>
        <begin position="2"/>
        <end position="78"/>
    </location>
</feature>
<dbReference type="NCBIfam" id="TIGR02888">
    <property type="entry name" value="spore_YlmC_YmxH"/>
    <property type="match status" value="1"/>
</dbReference>
<keyword evidence="3" id="KW-1185">Reference proteome</keyword>
<evidence type="ECO:0000259" key="1">
    <source>
        <dbReference type="Pfam" id="PF05239"/>
    </source>
</evidence>
<accession>A0A2W0HW65</accession>
<dbReference type="Pfam" id="PF05239">
    <property type="entry name" value="PRC"/>
    <property type="match status" value="1"/>
</dbReference>
<dbReference type="EMBL" id="PDOF01000001">
    <property type="protein sequence ID" value="PYZ97938.1"/>
    <property type="molecule type" value="Genomic_DNA"/>
</dbReference>
<dbReference type="SUPFAM" id="SSF50346">
    <property type="entry name" value="PRC-barrel domain"/>
    <property type="match status" value="1"/>
</dbReference>
<dbReference type="InterPro" id="IPR011033">
    <property type="entry name" value="PRC_barrel-like_sf"/>
</dbReference>
<dbReference type="AlphaFoldDB" id="A0A2W0HW65"/>
<comment type="caution">
    <text evidence="2">The sequence shown here is derived from an EMBL/GenBank/DDBJ whole genome shotgun (WGS) entry which is preliminary data.</text>
</comment>
<organism evidence="2 3">
    <name type="scientific">Alteribacter lacisalsi</name>
    <dbReference type="NCBI Taxonomy" id="2045244"/>
    <lineage>
        <taxon>Bacteria</taxon>
        <taxon>Bacillati</taxon>
        <taxon>Bacillota</taxon>
        <taxon>Bacilli</taxon>
        <taxon>Bacillales</taxon>
        <taxon>Bacillaceae</taxon>
        <taxon>Alteribacter</taxon>
    </lineage>
</organism>
<reference evidence="2 3" key="1">
    <citation type="submission" date="2017-10" db="EMBL/GenBank/DDBJ databases">
        <title>Bacillus sp. nov., a halophilic bacterium isolated from a Yangshapao Lake.</title>
        <authorList>
            <person name="Wang H."/>
        </authorList>
    </citation>
    <scope>NUCLEOTIDE SEQUENCE [LARGE SCALE GENOMIC DNA]</scope>
    <source>
        <strain evidence="2 3">YSP-3</strain>
    </source>
</reference>
<dbReference type="Gene3D" id="2.30.30.240">
    <property type="entry name" value="PRC-barrel domain"/>
    <property type="match status" value="1"/>
</dbReference>
<dbReference type="InterPro" id="IPR014238">
    <property type="entry name" value="Spore_YlmC/YmxH"/>
</dbReference>
<dbReference type="PANTHER" id="PTHR40061:SF1">
    <property type="entry name" value="SPORULATION PROTEIN YLMC-RELATED"/>
    <property type="match status" value="1"/>
</dbReference>
<dbReference type="RefSeq" id="WP_110517516.1">
    <property type="nucleotide sequence ID" value="NZ_PDOF01000001.1"/>
</dbReference>
<dbReference type="OrthoDB" id="6024937at2"/>
<proteinExistence type="predicted"/>
<dbReference type="Proteomes" id="UP000248066">
    <property type="component" value="Unassembled WGS sequence"/>
</dbReference>
<protein>
    <submittedName>
        <fullName evidence="2">YlmC/YmxH family sporulation protein</fullName>
    </submittedName>
</protein>
<dbReference type="InterPro" id="IPR027275">
    <property type="entry name" value="PRC-brl_dom"/>
</dbReference>
<evidence type="ECO:0000313" key="2">
    <source>
        <dbReference type="EMBL" id="PYZ97938.1"/>
    </source>
</evidence>
<dbReference type="PANTHER" id="PTHR40061">
    <property type="entry name" value="SPORULATION PROTEIN YLMC-RELATED"/>
    <property type="match status" value="1"/>
</dbReference>
<name>A0A2W0HW65_9BACI</name>
<evidence type="ECO:0000313" key="3">
    <source>
        <dbReference type="Proteomes" id="UP000248066"/>
    </source>
</evidence>
<gene>
    <name evidence="2" type="ORF">CR205_04905</name>
</gene>
<sequence>MLKISDIQSKDIVNLADGRLLGHITDLDINLNTGRVEAFIIGGGKMMSFFGKQEQEVVIPWNNVVKIGSDVILVRYNDGLFTDNQYLPQNTGDPT</sequence>